<feature type="domain" description="Metallo-beta-lactamase" evidence="1">
    <location>
        <begin position="16"/>
        <end position="228"/>
    </location>
</feature>
<keyword evidence="3" id="KW-1185">Reference proteome</keyword>
<dbReference type="Gene3D" id="3.60.15.10">
    <property type="entry name" value="Ribonuclease Z/Hydroxyacylglutathione hydrolase-like"/>
    <property type="match status" value="1"/>
</dbReference>
<proteinExistence type="predicted"/>
<dbReference type="Proteomes" id="UP000741863">
    <property type="component" value="Unassembled WGS sequence"/>
</dbReference>
<dbReference type="InterPro" id="IPR036866">
    <property type="entry name" value="RibonucZ/Hydroxyglut_hydro"/>
</dbReference>
<dbReference type="EMBL" id="JAFBEC010000006">
    <property type="protein sequence ID" value="MBM7633295.1"/>
    <property type="molecule type" value="Genomic_DNA"/>
</dbReference>
<accession>A0ABS2PE02</accession>
<evidence type="ECO:0000313" key="3">
    <source>
        <dbReference type="Proteomes" id="UP000741863"/>
    </source>
</evidence>
<dbReference type="Pfam" id="PF00753">
    <property type="entry name" value="Lactamase_B"/>
    <property type="match status" value="1"/>
</dbReference>
<dbReference type="InterPro" id="IPR001279">
    <property type="entry name" value="Metallo-B-lactamas"/>
</dbReference>
<evidence type="ECO:0000313" key="2">
    <source>
        <dbReference type="EMBL" id="MBM7633295.1"/>
    </source>
</evidence>
<dbReference type="SMART" id="SM00849">
    <property type="entry name" value="Lactamase_B"/>
    <property type="match status" value="1"/>
</dbReference>
<dbReference type="PANTHER" id="PTHR23131:SF4">
    <property type="entry name" value="METALLO-BETA-LACTAMASE SUPERFAMILY POTEIN"/>
    <property type="match status" value="1"/>
</dbReference>
<sequence>MKIIPIHVKTERALRSFNFYLVQHSNELILIDAGYDTEDCWNGLVEALQTHHLQLSDLTAIVLTHHHPDHVGLVNRIRKQLDVPLYVHPESVHRLTREPAFMEMRINFYKALYQQAGCGAFGEKQIDRLQRSKETNIGNRIEGELTLIDVTKPLFDFDLVETPGHAPDQIALQYDDILISGDLLIHHISSNALIEPDTHGNRLFTMQQHINSLQTVQQLDVQTVYPGHGSVITNHQALIQERLLGIQQKAEHLRELMLQKPMTANDLAITMYQKRYETQFPLVMSEIIGHLDYMESKNMTMKTEKDGVFEFEPVFDRVK</sequence>
<dbReference type="InterPro" id="IPR050662">
    <property type="entry name" value="Sec-metab_biosynth-thioest"/>
</dbReference>
<name>A0ABS2PE02_9BACL</name>
<dbReference type="PANTHER" id="PTHR23131">
    <property type="entry name" value="ENDORIBONUCLEASE LACTB2"/>
    <property type="match status" value="1"/>
</dbReference>
<dbReference type="RefSeq" id="WP_204697900.1">
    <property type="nucleotide sequence ID" value="NZ_JAFBEC010000006.1"/>
</dbReference>
<comment type="caution">
    <text evidence="2">The sequence shown here is derived from an EMBL/GenBank/DDBJ whole genome shotgun (WGS) entry which is preliminary data.</text>
</comment>
<evidence type="ECO:0000259" key="1">
    <source>
        <dbReference type="SMART" id="SM00849"/>
    </source>
</evidence>
<organism evidence="2 3">
    <name type="scientific">Geomicrobium sediminis</name>
    <dbReference type="NCBI Taxonomy" id="1347788"/>
    <lineage>
        <taxon>Bacteria</taxon>
        <taxon>Bacillati</taxon>
        <taxon>Bacillota</taxon>
        <taxon>Bacilli</taxon>
        <taxon>Bacillales</taxon>
        <taxon>Geomicrobium</taxon>
    </lineage>
</organism>
<reference evidence="2 3" key="1">
    <citation type="submission" date="2021-01" db="EMBL/GenBank/DDBJ databases">
        <title>Genomic Encyclopedia of Type Strains, Phase IV (KMG-IV): sequencing the most valuable type-strain genomes for metagenomic binning, comparative biology and taxonomic classification.</title>
        <authorList>
            <person name="Goeker M."/>
        </authorList>
    </citation>
    <scope>NUCLEOTIDE SEQUENCE [LARGE SCALE GENOMIC DNA]</scope>
    <source>
        <strain evidence="2 3">DSM 25540</strain>
    </source>
</reference>
<dbReference type="SUPFAM" id="SSF56281">
    <property type="entry name" value="Metallo-hydrolase/oxidoreductase"/>
    <property type="match status" value="1"/>
</dbReference>
<gene>
    <name evidence="2" type="ORF">JOD17_002389</name>
</gene>
<protein>
    <submittedName>
        <fullName evidence="2">Glyoxylase-like metal-dependent hydrolase (Beta-lactamase superfamily II)</fullName>
    </submittedName>
</protein>